<dbReference type="OrthoDB" id="442243at2759"/>
<gene>
    <name evidence="2" type="ORF">E4U42_007714</name>
</gene>
<keyword evidence="3" id="KW-1185">Reference proteome</keyword>
<evidence type="ECO:0000256" key="1">
    <source>
        <dbReference type="SAM" id="MobiDB-lite"/>
    </source>
</evidence>
<dbReference type="PANTHER" id="PTHR47842">
    <property type="entry name" value="EXPRESSED PROTEIN"/>
    <property type="match status" value="1"/>
</dbReference>
<evidence type="ECO:0000313" key="3">
    <source>
        <dbReference type="Proteomes" id="UP000811619"/>
    </source>
</evidence>
<feature type="compositionally biased region" description="Acidic residues" evidence="1">
    <location>
        <begin position="290"/>
        <end position="300"/>
    </location>
</feature>
<reference evidence="2" key="1">
    <citation type="journal article" date="2020" name="bioRxiv">
        <title>Whole genome comparisons of ergot fungi reveals the divergence and evolution of species within the genus Claviceps are the result of varying mechanisms driving genome evolution and host range expansion.</title>
        <authorList>
            <person name="Wyka S.A."/>
            <person name="Mondo S.J."/>
            <person name="Liu M."/>
            <person name="Dettman J."/>
            <person name="Nalam V."/>
            <person name="Broders K.D."/>
        </authorList>
    </citation>
    <scope>NUCLEOTIDE SEQUENCE</scope>
    <source>
        <strain evidence="2">CCC 489</strain>
    </source>
</reference>
<feature type="compositionally biased region" description="Basic and acidic residues" evidence="1">
    <location>
        <begin position="301"/>
        <end position="310"/>
    </location>
</feature>
<dbReference type="Proteomes" id="UP000811619">
    <property type="component" value="Unassembled WGS sequence"/>
</dbReference>
<proteinExistence type="predicted"/>
<dbReference type="EMBL" id="SRPY01000901">
    <property type="protein sequence ID" value="KAG5916329.1"/>
    <property type="molecule type" value="Genomic_DNA"/>
</dbReference>
<accession>A0A8K0J1F5</accession>
<name>A0A8K0J1F5_9HYPO</name>
<dbReference type="AlphaFoldDB" id="A0A8K0J1F5"/>
<sequence length="310" mass="32426">AATSATGAAEGAGAGGAGAAAGTGTGAGAAAGTGAGAAAGAAAGASAGKSTWSKWHKVALYAGAASAVAAAGGAAAWKNREQISEGWSWASSHLEFVGCLARAEELKKRVSCMVKLHEALDVGFANLYTRLGKAAAAKKTTVAGTVLGKDRTFCNLPRTITAGEWMEAVNDAATDETLAHMCILLTTWDVPTTRRPPAMFEPDLNPAYEKMSHDAAGLITQWTRNEWYETSADDEGQDDEKSTQGQDDEKSVQEQDDEKSVQEQDDEKSAQEQDDEKSTQGQDEKAESTQEQDDAESAQEQDEKAESTQD</sequence>
<feature type="non-terminal residue" evidence="2">
    <location>
        <position position="310"/>
    </location>
</feature>
<dbReference type="PANTHER" id="PTHR47842:SF1">
    <property type="entry name" value="DUF676 DOMAIN-CONTAINING PROTEIN"/>
    <property type="match status" value="1"/>
</dbReference>
<feature type="region of interest" description="Disordered" evidence="1">
    <location>
        <begin position="230"/>
        <end position="310"/>
    </location>
</feature>
<protein>
    <submittedName>
        <fullName evidence="2">Uncharacterized protein</fullName>
    </submittedName>
</protein>
<evidence type="ECO:0000313" key="2">
    <source>
        <dbReference type="EMBL" id="KAG5916329.1"/>
    </source>
</evidence>
<organism evidence="2 3">
    <name type="scientific">Claviceps africana</name>
    <dbReference type="NCBI Taxonomy" id="83212"/>
    <lineage>
        <taxon>Eukaryota</taxon>
        <taxon>Fungi</taxon>
        <taxon>Dikarya</taxon>
        <taxon>Ascomycota</taxon>
        <taxon>Pezizomycotina</taxon>
        <taxon>Sordariomycetes</taxon>
        <taxon>Hypocreomycetidae</taxon>
        <taxon>Hypocreales</taxon>
        <taxon>Clavicipitaceae</taxon>
        <taxon>Claviceps</taxon>
    </lineage>
</organism>
<feature type="compositionally biased region" description="Basic and acidic residues" evidence="1">
    <location>
        <begin position="239"/>
        <end position="288"/>
    </location>
</feature>
<comment type="caution">
    <text evidence="2">The sequence shown here is derived from an EMBL/GenBank/DDBJ whole genome shotgun (WGS) entry which is preliminary data.</text>
</comment>